<reference evidence="4 5" key="1">
    <citation type="submission" date="2020-01" db="EMBL/GenBank/DDBJ databases">
        <title>Paenibacillus soybeanensis sp. nov. isolated from the nodules of soybean (Glycine max(L.) Merr).</title>
        <authorList>
            <person name="Wang H."/>
        </authorList>
    </citation>
    <scope>NUCLEOTIDE SEQUENCE [LARGE SCALE GENOMIC DNA]</scope>
    <source>
        <strain evidence="4 5">DSM 23054</strain>
    </source>
</reference>
<keyword evidence="2" id="KW-0812">Transmembrane</keyword>
<keyword evidence="2" id="KW-0472">Membrane</keyword>
<feature type="region of interest" description="Disordered" evidence="1">
    <location>
        <begin position="66"/>
        <end position="123"/>
    </location>
</feature>
<evidence type="ECO:0000256" key="1">
    <source>
        <dbReference type="SAM" id="MobiDB-lite"/>
    </source>
</evidence>
<dbReference type="Gene3D" id="3.30.70.1070">
    <property type="entry name" value="Sporulation related repeat"/>
    <property type="match status" value="1"/>
</dbReference>
<dbReference type="EMBL" id="JAAAMU010000001">
    <property type="protein sequence ID" value="NBC67867.1"/>
    <property type="molecule type" value="Genomic_DNA"/>
</dbReference>
<accession>A0A7X4YK51</accession>
<dbReference type="InterPro" id="IPR036680">
    <property type="entry name" value="SPOR-like_sf"/>
</dbReference>
<comment type="caution">
    <text evidence="4">The sequence shown here is derived from an EMBL/GenBank/DDBJ whole genome shotgun (WGS) entry which is preliminary data.</text>
</comment>
<evidence type="ECO:0000313" key="5">
    <source>
        <dbReference type="Proteomes" id="UP000558113"/>
    </source>
</evidence>
<dbReference type="InterPro" id="IPR007730">
    <property type="entry name" value="SPOR-like_dom"/>
</dbReference>
<name>A0A7X4YK51_9BACL</name>
<dbReference type="PROSITE" id="PS51724">
    <property type="entry name" value="SPOR"/>
    <property type="match status" value="1"/>
</dbReference>
<dbReference type="AlphaFoldDB" id="A0A7X4YK51"/>
<organism evidence="4 5">
    <name type="scientific">Paenibacillus sacheonensis</name>
    <dbReference type="NCBI Taxonomy" id="742054"/>
    <lineage>
        <taxon>Bacteria</taxon>
        <taxon>Bacillati</taxon>
        <taxon>Bacillota</taxon>
        <taxon>Bacilli</taxon>
        <taxon>Bacillales</taxon>
        <taxon>Paenibacillaceae</taxon>
        <taxon>Paenibacillus</taxon>
    </lineage>
</organism>
<dbReference type="OrthoDB" id="2680382at2"/>
<evidence type="ECO:0000259" key="3">
    <source>
        <dbReference type="PROSITE" id="PS51724"/>
    </source>
</evidence>
<feature type="compositionally biased region" description="Polar residues" evidence="1">
    <location>
        <begin position="97"/>
        <end position="106"/>
    </location>
</feature>
<feature type="compositionally biased region" description="Basic and acidic residues" evidence="1">
    <location>
        <begin position="9"/>
        <end position="29"/>
    </location>
</feature>
<feature type="region of interest" description="Disordered" evidence="1">
    <location>
        <begin position="1"/>
        <end position="35"/>
    </location>
</feature>
<dbReference type="Proteomes" id="UP000558113">
    <property type="component" value="Unassembled WGS sequence"/>
</dbReference>
<dbReference type="SUPFAM" id="SSF110997">
    <property type="entry name" value="Sporulation related repeat"/>
    <property type="match status" value="1"/>
</dbReference>
<protein>
    <recommendedName>
        <fullName evidence="3">SPOR domain-containing protein</fullName>
    </recommendedName>
</protein>
<feature type="transmembrane region" description="Helical" evidence="2">
    <location>
        <begin position="194"/>
        <end position="216"/>
    </location>
</feature>
<dbReference type="GO" id="GO:0042834">
    <property type="term" value="F:peptidoglycan binding"/>
    <property type="evidence" value="ECO:0007669"/>
    <property type="project" value="InterPro"/>
</dbReference>
<feature type="region of interest" description="Disordered" evidence="1">
    <location>
        <begin position="235"/>
        <end position="262"/>
    </location>
</feature>
<keyword evidence="5" id="KW-1185">Reference proteome</keyword>
<evidence type="ECO:0000313" key="4">
    <source>
        <dbReference type="EMBL" id="NBC67867.1"/>
    </source>
</evidence>
<gene>
    <name evidence="4" type="ORF">GT003_02540</name>
</gene>
<sequence>MSAKGRITYRFDKQSGAREELPRQERQRASDTNAVPYFQEELSFTADIGSWNSPFQNDAHALEQLIRESDGQLPKTGSKPRPGGSRSSLEPADYSAYASSKTQPTAPTEADLPPMGDTGPAILLGDEETDQERSLHAYSKRVSPPQVIDMYPLIDVVVDRYDNNEGRRGSNKAFVSPVSGTGKRPAQGPSWFKVFASVAGAIATGALFGYFVLTLFTGGGPSGSANNPDAALPAVSSGTAAGNPSAAGTANGGKGAAAAGDKNADKNAASTVNAGTAKTVKVDVPAASYYMLQYGVFSSKDGLDAAAAELHGKGLAAASLTSQEDFRIYVGMSTDRDAADLLGQTLTGMDVYVKQIELPALSAMPYKGAASDVQAFFENTSGLLAKLDSMTLDRLIGQSDADAVTQWQALHEKWTASASRLEAGLTSKTDQDTLRKLEQAMNTAAVAAGEYVKKPSDAYLWSMQTALMNAVFIQKGWFESIESL</sequence>
<dbReference type="Pfam" id="PF05036">
    <property type="entry name" value="SPOR"/>
    <property type="match status" value="1"/>
</dbReference>
<proteinExistence type="predicted"/>
<dbReference type="RefSeq" id="WP_161694041.1">
    <property type="nucleotide sequence ID" value="NZ_JAAAMU010000001.1"/>
</dbReference>
<keyword evidence="2" id="KW-1133">Transmembrane helix</keyword>
<evidence type="ECO:0000256" key="2">
    <source>
        <dbReference type="SAM" id="Phobius"/>
    </source>
</evidence>
<feature type="compositionally biased region" description="Low complexity" evidence="1">
    <location>
        <begin position="77"/>
        <end position="88"/>
    </location>
</feature>
<feature type="domain" description="SPOR" evidence="3">
    <location>
        <begin position="284"/>
        <end position="359"/>
    </location>
</feature>